<keyword evidence="3" id="KW-1185">Reference proteome</keyword>
<feature type="domain" description="3-keto-alpha-glucoside-1,2-lyase/3-keto-2-hydroxy-glucal hydratase" evidence="1">
    <location>
        <begin position="53"/>
        <end position="251"/>
    </location>
</feature>
<evidence type="ECO:0000259" key="1">
    <source>
        <dbReference type="Pfam" id="PF06439"/>
    </source>
</evidence>
<dbReference type="EMBL" id="JJMP01000006">
    <property type="protein sequence ID" value="RYC51216.1"/>
    <property type="molecule type" value="Genomic_DNA"/>
</dbReference>
<dbReference type="AlphaFoldDB" id="A0A444VKB6"/>
<dbReference type="Proteomes" id="UP000290261">
    <property type="component" value="Unassembled WGS sequence"/>
</dbReference>
<organism evidence="2 3">
    <name type="scientific">Flagellimonas olearia</name>
    <dbReference type="NCBI Taxonomy" id="552546"/>
    <lineage>
        <taxon>Bacteria</taxon>
        <taxon>Pseudomonadati</taxon>
        <taxon>Bacteroidota</taxon>
        <taxon>Flavobacteriia</taxon>
        <taxon>Flavobacteriales</taxon>
        <taxon>Flavobacteriaceae</taxon>
        <taxon>Flagellimonas</taxon>
    </lineage>
</organism>
<proteinExistence type="predicted"/>
<dbReference type="GO" id="GO:0016787">
    <property type="term" value="F:hydrolase activity"/>
    <property type="evidence" value="ECO:0007669"/>
    <property type="project" value="InterPro"/>
</dbReference>
<dbReference type="RefSeq" id="WP_129654272.1">
    <property type="nucleotide sequence ID" value="NZ_ML142910.1"/>
</dbReference>
<accession>A0A444VKB6</accession>
<protein>
    <recommendedName>
        <fullName evidence="1">3-keto-alpha-glucoside-1,2-lyase/3-keto-2-hydroxy-glucal hydratase domain-containing protein</fullName>
    </recommendedName>
</protein>
<name>A0A444VKB6_9FLAO</name>
<comment type="caution">
    <text evidence="2">The sequence shown here is derived from an EMBL/GenBank/DDBJ whole genome shotgun (WGS) entry which is preliminary data.</text>
</comment>
<dbReference type="Gene3D" id="2.60.120.560">
    <property type="entry name" value="Exo-inulinase, domain 1"/>
    <property type="match status" value="1"/>
</dbReference>
<dbReference type="Pfam" id="PF06439">
    <property type="entry name" value="3keto-disac_hyd"/>
    <property type="match status" value="1"/>
</dbReference>
<evidence type="ECO:0000313" key="3">
    <source>
        <dbReference type="Proteomes" id="UP000290261"/>
    </source>
</evidence>
<dbReference type="PROSITE" id="PS51257">
    <property type="entry name" value="PROKAR_LIPOPROTEIN"/>
    <property type="match status" value="1"/>
</dbReference>
<sequence length="253" mass="29246">MNIKAFFITILVLSAISCKNESKKEDVQVWRTKKLAAENATHNQLLDIEKEQGWELLFDGETLNGWHVYNAGAPSVWEVKNGELHRNVELESEHNEDLVTDKAYENYELVLEWKISDRGNSGIFINVHEKPDVGTAYQTGPEYQILDPNHMDHDVAVKKSGCLYGFSPQKNEAITKSGQWNQTRIKQENGKVEFYLNGVLTAVEDFTTPEWKEKISATHFKSYPEFGQATQGKITLQDWYFEVWFRDIKIREL</sequence>
<dbReference type="InterPro" id="IPR010496">
    <property type="entry name" value="AL/BT2_dom"/>
</dbReference>
<reference evidence="2 3" key="1">
    <citation type="submission" date="2014-04" db="EMBL/GenBank/DDBJ databases">
        <title>Whole genome of Muricauda olearia.</title>
        <authorList>
            <person name="Zhang X.-H."/>
            <person name="Tang K."/>
        </authorList>
    </citation>
    <scope>NUCLEOTIDE SEQUENCE [LARGE SCALE GENOMIC DNA]</scope>
    <source>
        <strain evidence="2 3">Th120</strain>
    </source>
</reference>
<gene>
    <name evidence="2" type="ORF">DN53_13485</name>
</gene>
<evidence type="ECO:0000313" key="2">
    <source>
        <dbReference type="EMBL" id="RYC51216.1"/>
    </source>
</evidence>